<name>A0A5A5TGC4_9CHLR</name>
<dbReference type="Proteomes" id="UP000322530">
    <property type="component" value="Unassembled WGS sequence"/>
</dbReference>
<dbReference type="InterPro" id="IPR017589">
    <property type="entry name" value="CRISPR-assoc_prot_Cas10d/Csc3"/>
</dbReference>
<protein>
    <recommendedName>
        <fullName evidence="4">Type I-D CRISPR-associated protein Cas10d/Csc3</fullName>
    </recommendedName>
</protein>
<dbReference type="OrthoDB" id="9806213at2"/>
<dbReference type="NCBIfam" id="TIGR03174">
    <property type="entry name" value="cas_Csc3"/>
    <property type="match status" value="1"/>
</dbReference>
<evidence type="ECO:0000313" key="2">
    <source>
        <dbReference type="EMBL" id="GCF10206.1"/>
    </source>
</evidence>
<keyword evidence="3" id="KW-1185">Reference proteome</keyword>
<evidence type="ECO:0000256" key="1">
    <source>
        <dbReference type="SAM" id="MobiDB-lite"/>
    </source>
</evidence>
<evidence type="ECO:0008006" key="4">
    <source>
        <dbReference type="Google" id="ProtNLM"/>
    </source>
</evidence>
<evidence type="ECO:0000313" key="3">
    <source>
        <dbReference type="Proteomes" id="UP000322530"/>
    </source>
</evidence>
<comment type="caution">
    <text evidence="2">The sequence shown here is derived from an EMBL/GenBank/DDBJ whole genome shotgun (WGS) entry which is preliminary data.</text>
</comment>
<organism evidence="2 3">
    <name type="scientific">Dictyobacter arantiisoli</name>
    <dbReference type="NCBI Taxonomy" id="2014874"/>
    <lineage>
        <taxon>Bacteria</taxon>
        <taxon>Bacillati</taxon>
        <taxon>Chloroflexota</taxon>
        <taxon>Ktedonobacteria</taxon>
        <taxon>Ktedonobacterales</taxon>
        <taxon>Dictyobacteraceae</taxon>
        <taxon>Dictyobacter</taxon>
    </lineage>
</organism>
<feature type="region of interest" description="Disordered" evidence="1">
    <location>
        <begin position="482"/>
        <end position="501"/>
    </location>
</feature>
<accession>A0A5A5TGC4</accession>
<proteinExistence type="predicted"/>
<dbReference type="AlphaFoldDB" id="A0A5A5TGC4"/>
<sequence length="882" mass="101285">MDDVSIFGFTYESDDASRVLGLYMQHIASKKLCAYKSFIHTGGKMGESLWSHVINLVTIVEKLRRLFELTEREMSCLCLAITLHDINKLSAYGKQSNGRAVSYANAAVLEHVRSELLALQVEPFFPEWEQYLFDIKYLMDAHQEQSPQQSQHDDAFLDRCLLDHDRLEGPLRYLMKVADVSDNAHSGDHLLTHEKHIRDKFAFHLNAGLYASGHPDHYRFIGYRLAELRGLLTNCIHNQMVAYLQELYGKDVCIDVLYYPEGVDLLLPITFPFTWTAEHRAVLAQRVEQKIASMQLKQISQFVKARPHGISVDTAALESGASLEKIFSLMYGIAEGKIYRLEWREQREALVRSDLELALTRPDLSPFLQERITDALRKPHILSLEDDVLKRGEFLLAYRNFLKDHQSAQLRAIKQDAWDRALRLFAVPVELDPLYVVIDPYRRAYFLADDLPQMSLDEMETEMLADLHALEEQFQDVMTVRQGKKAQQKQPHAAQSLSTKGEESVFTSSSLRDYLERNLRIWDSDPDAVRAVPLQVNSFRDNLRRYVDAKRPDAQCCYCGSSLRAEEWMAMQVPANIGVQSFSNRLEGGSSREPKRNVCAVCRMQFLLEKLSWQSHKDKHGKEYLTFYLHLFPYAHFTQPLLLSWWQSVQHLKQGNETALLINSRDYLLQWYDHKAYFAAWQQSYQQFQEEIKVLPRSVEGLGTPLYSELLSNTPVLPLTVKETHYGRGFLSALAKTAVLTRWFGCRIILSRLPTPLLNLADQYHGQEPVALLAETIPQSMSWLLPSNALTQHEVHRLCERLAALHALARLLATDDQQFDVIISTFVAAASRDPLSAYHEVDRMIEQKVAQRRGGKPEYQAIQLARLIEPVLESLHPGEEIA</sequence>
<dbReference type="RefSeq" id="WP_149403100.1">
    <property type="nucleotide sequence ID" value="NZ_BIXY01000063.1"/>
</dbReference>
<dbReference type="EMBL" id="BIXY01000063">
    <property type="protein sequence ID" value="GCF10206.1"/>
    <property type="molecule type" value="Genomic_DNA"/>
</dbReference>
<gene>
    <name evidence="2" type="ORF">KDI_37700</name>
</gene>
<reference evidence="2 3" key="1">
    <citation type="submission" date="2019-01" db="EMBL/GenBank/DDBJ databases">
        <title>Draft genome sequence of Dictyobacter sp. Uno17.</title>
        <authorList>
            <person name="Wang C.M."/>
            <person name="Zheng Y."/>
            <person name="Sakai Y."/>
            <person name="Abe K."/>
            <person name="Yokota A."/>
            <person name="Yabe S."/>
        </authorList>
    </citation>
    <scope>NUCLEOTIDE SEQUENCE [LARGE SCALE GENOMIC DNA]</scope>
    <source>
        <strain evidence="2 3">Uno17</strain>
    </source>
</reference>